<reference evidence="2" key="2">
    <citation type="submission" date="2020-09" db="EMBL/GenBank/DDBJ databases">
        <authorList>
            <person name="Sun Q."/>
            <person name="Zhou Y."/>
        </authorList>
    </citation>
    <scope>NUCLEOTIDE SEQUENCE</scope>
    <source>
        <strain evidence="2">CGMCC 4.7299</strain>
    </source>
</reference>
<reference evidence="2" key="1">
    <citation type="journal article" date="2014" name="Int. J. Syst. Evol. Microbiol.">
        <title>Complete genome sequence of Corynebacterium casei LMG S-19264T (=DSM 44701T), isolated from a smear-ripened cheese.</title>
        <authorList>
            <consortium name="US DOE Joint Genome Institute (JGI-PGF)"/>
            <person name="Walter F."/>
            <person name="Albersmeier A."/>
            <person name="Kalinowski J."/>
            <person name="Ruckert C."/>
        </authorList>
    </citation>
    <scope>NUCLEOTIDE SEQUENCE</scope>
    <source>
        <strain evidence="2">CGMCC 4.7299</strain>
    </source>
</reference>
<dbReference type="EMBL" id="BMMX01000014">
    <property type="protein sequence ID" value="GGK96640.1"/>
    <property type="molecule type" value="Genomic_DNA"/>
</dbReference>
<name>A0A8J3C1E2_9ACTN</name>
<dbReference type="Proteomes" id="UP000656042">
    <property type="component" value="Unassembled WGS sequence"/>
</dbReference>
<evidence type="ECO:0000313" key="2">
    <source>
        <dbReference type="EMBL" id="GGK96640.1"/>
    </source>
</evidence>
<protein>
    <submittedName>
        <fullName evidence="2">Uncharacterized protein</fullName>
    </submittedName>
</protein>
<feature type="compositionally biased region" description="Polar residues" evidence="1">
    <location>
        <begin position="31"/>
        <end position="44"/>
    </location>
</feature>
<organism evidence="2 3">
    <name type="scientific">Mangrovihabitans endophyticus</name>
    <dbReference type="NCBI Taxonomy" id="1751298"/>
    <lineage>
        <taxon>Bacteria</taxon>
        <taxon>Bacillati</taxon>
        <taxon>Actinomycetota</taxon>
        <taxon>Actinomycetes</taxon>
        <taxon>Micromonosporales</taxon>
        <taxon>Micromonosporaceae</taxon>
        <taxon>Mangrovihabitans</taxon>
    </lineage>
</organism>
<feature type="region of interest" description="Disordered" evidence="1">
    <location>
        <begin position="30"/>
        <end position="74"/>
    </location>
</feature>
<gene>
    <name evidence="2" type="ORF">GCM10012284_33580</name>
</gene>
<keyword evidence="3" id="KW-1185">Reference proteome</keyword>
<proteinExistence type="predicted"/>
<sequence>MAIVLLKALPCATLPCTCWEANNAVARVPIQSPNEATLSTSQSRRNGRMRSTDRRAAPPERSTGPESVRGALASLSMADTSPCALPGAL</sequence>
<comment type="caution">
    <text evidence="2">The sequence shown here is derived from an EMBL/GenBank/DDBJ whole genome shotgun (WGS) entry which is preliminary data.</text>
</comment>
<accession>A0A8J3C1E2</accession>
<evidence type="ECO:0000313" key="3">
    <source>
        <dbReference type="Proteomes" id="UP000656042"/>
    </source>
</evidence>
<dbReference type="AlphaFoldDB" id="A0A8J3C1E2"/>
<evidence type="ECO:0000256" key="1">
    <source>
        <dbReference type="SAM" id="MobiDB-lite"/>
    </source>
</evidence>